<evidence type="ECO:0000256" key="8">
    <source>
        <dbReference type="ARBA" id="ARBA00023136"/>
    </source>
</evidence>
<sequence length="257" mass="28228">MCRLETRNLHHRFPDGTEALRGVTIAFEPGSFTVLAGANGSGKTVFARHLNGLYRPTEGEVLLDDRSIFDDLSAARQAVGLVFQNAESQFVGQTVAQDTAFGPENLNLPAAEVARRVEESLRTVGLWERRDTPPHSLSGGQRRRAAIAGVLAMNPRVVLFDEPFSGLDYSGVRQVLEQLVRMREHGTTIIVISHQLDKLLAHADRLVLFHQGAVVADGSPQDVAPCLERYDVRNPLSGGLRLEQLSWLCCGEDSRHG</sequence>
<feature type="domain" description="ABC transporter" evidence="9">
    <location>
        <begin position="4"/>
        <end position="236"/>
    </location>
</feature>
<evidence type="ECO:0000256" key="5">
    <source>
        <dbReference type="ARBA" id="ARBA00022741"/>
    </source>
</evidence>
<dbReference type="PANTHER" id="PTHR43553">
    <property type="entry name" value="HEAVY METAL TRANSPORTER"/>
    <property type="match status" value="1"/>
</dbReference>
<organism evidence="10">
    <name type="scientific">Muribaculaceae bacterium Z82</name>
    <dbReference type="NCBI Taxonomy" id="2304548"/>
    <lineage>
        <taxon>Bacteria</taxon>
        <taxon>Pseudomonadati</taxon>
        <taxon>Bacteroidota</taxon>
        <taxon>Bacteroidia</taxon>
        <taxon>Bacteroidales</taxon>
        <taxon>Muribaculaceae</taxon>
    </lineage>
</organism>
<dbReference type="GO" id="GO:0042626">
    <property type="term" value="F:ATPase-coupled transmembrane transporter activity"/>
    <property type="evidence" value="ECO:0007669"/>
    <property type="project" value="TreeGrafter"/>
</dbReference>
<dbReference type="SMART" id="SM00382">
    <property type="entry name" value="AAA"/>
    <property type="match status" value="1"/>
</dbReference>
<dbReference type="InterPro" id="IPR015856">
    <property type="entry name" value="ABC_transpr_CbiO/EcfA_su"/>
</dbReference>
<dbReference type="InterPro" id="IPR017871">
    <property type="entry name" value="ABC_transporter-like_CS"/>
</dbReference>
<keyword evidence="7" id="KW-1278">Translocase</keyword>
<dbReference type="AlphaFoldDB" id="A0A7C9P5F4"/>
<evidence type="ECO:0000259" key="9">
    <source>
        <dbReference type="PROSITE" id="PS50893"/>
    </source>
</evidence>
<dbReference type="InterPro" id="IPR027417">
    <property type="entry name" value="P-loop_NTPase"/>
</dbReference>
<dbReference type="InterPro" id="IPR003593">
    <property type="entry name" value="AAA+_ATPase"/>
</dbReference>
<dbReference type="GO" id="GO:0005524">
    <property type="term" value="F:ATP binding"/>
    <property type="evidence" value="ECO:0007669"/>
    <property type="project" value="UniProtKB-KW"/>
</dbReference>
<dbReference type="EMBL" id="QWKH01000015">
    <property type="protein sequence ID" value="NBI34131.1"/>
    <property type="molecule type" value="Genomic_DNA"/>
</dbReference>
<keyword evidence="6 10" id="KW-0067">ATP-binding</keyword>
<name>A0A7C9P5F4_9BACT</name>
<evidence type="ECO:0000256" key="1">
    <source>
        <dbReference type="ARBA" id="ARBA00004236"/>
    </source>
</evidence>
<dbReference type="Pfam" id="PF00005">
    <property type="entry name" value="ABC_tran"/>
    <property type="match status" value="1"/>
</dbReference>
<protein>
    <submittedName>
        <fullName evidence="10">ABC transporter ATP-binding protein</fullName>
    </submittedName>
</protein>
<reference evidence="10" key="1">
    <citation type="submission" date="2018-08" db="EMBL/GenBank/DDBJ databases">
        <title>Murine metabolic-syndrome-specific gut microbial biobank.</title>
        <authorList>
            <person name="Liu C."/>
        </authorList>
    </citation>
    <scope>NUCLEOTIDE SEQUENCE [LARGE SCALE GENOMIC DNA]</scope>
    <source>
        <strain evidence="10">Z82</strain>
    </source>
</reference>
<evidence type="ECO:0000256" key="7">
    <source>
        <dbReference type="ARBA" id="ARBA00022967"/>
    </source>
</evidence>
<proteinExistence type="inferred from homology"/>
<accession>A0A7C9P5F4</accession>
<keyword evidence="3" id="KW-0813">Transport</keyword>
<dbReference type="GO" id="GO:0043190">
    <property type="term" value="C:ATP-binding cassette (ABC) transporter complex"/>
    <property type="evidence" value="ECO:0007669"/>
    <property type="project" value="TreeGrafter"/>
</dbReference>
<comment type="caution">
    <text evidence="10">The sequence shown here is derived from an EMBL/GenBank/DDBJ whole genome shotgun (WGS) entry which is preliminary data.</text>
</comment>
<keyword evidence="8" id="KW-0472">Membrane</keyword>
<keyword evidence="5" id="KW-0547">Nucleotide-binding</keyword>
<dbReference type="InterPro" id="IPR003439">
    <property type="entry name" value="ABC_transporter-like_ATP-bd"/>
</dbReference>
<dbReference type="GO" id="GO:0016887">
    <property type="term" value="F:ATP hydrolysis activity"/>
    <property type="evidence" value="ECO:0007669"/>
    <property type="project" value="InterPro"/>
</dbReference>
<dbReference type="FunFam" id="3.40.50.300:FF:000224">
    <property type="entry name" value="Energy-coupling factor transporter ATP-binding protein EcfA"/>
    <property type="match status" value="1"/>
</dbReference>
<dbReference type="PANTHER" id="PTHR43553:SF24">
    <property type="entry name" value="ENERGY-COUPLING FACTOR TRANSPORTER ATP-BINDING PROTEIN ECFA1"/>
    <property type="match status" value="1"/>
</dbReference>
<gene>
    <name evidence="10" type="ORF">D1639_03605</name>
</gene>
<dbReference type="PROSITE" id="PS00211">
    <property type="entry name" value="ABC_TRANSPORTER_1"/>
    <property type="match status" value="1"/>
</dbReference>
<dbReference type="SUPFAM" id="SSF52540">
    <property type="entry name" value="P-loop containing nucleoside triphosphate hydrolases"/>
    <property type="match status" value="1"/>
</dbReference>
<dbReference type="CDD" id="cd03225">
    <property type="entry name" value="ABC_cobalt_CbiO_domain1"/>
    <property type="match status" value="1"/>
</dbReference>
<evidence type="ECO:0000256" key="4">
    <source>
        <dbReference type="ARBA" id="ARBA00022475"/>
    </source>
</evidence>
<dbReference type="InterPro" id="IPR050095">
    <property type="entry name" value="ECF_ABC_transporter_ATP-bd"/>
</dbReference>
<dbReference type="Gene3D" id="3.40.50.300">
    <property type="entry name" value="P-loop containing nucleotide triphosphate hydrolases"/>
    <property type="match status" value="1"/>
</dbReference>
<dbReference type="PROSITE" id="PS50893">
    <property type="entry name" value="ABC_TRANSPORTER_2"/>
    <property type="match status" value="1"/>
</dbReference>
<evidence type="ECO:0000313" key="10">
    <source>
        <dbReference type="EMBL" id="NBI34131.1"/>
    </source>
</evidence>
<evidence type="ECO:0000256" key="2">
    <source>
        <dbReference type="ARBA" id="ARBA00005417"/>
    </source>
</evidence>
<comment type="subcellular location">
    <subcellularLocation>
        <location evidence="1">Cell membrane</location>
    </subcellularLocation>
</comment>
<keyword evidence="4" id="KW-1003">Cell membrane</keyword>
<evidence type="ECO:0000256" key="6">
    <source>
        <dbReference type="ARBA" id="ARBA00022840"/>
    </source>
</evidence>
<evidence type="ECO:0000256" key="3">
    <source>
        <dbReference type="ARBA" id="ARBA00022448"/>
    </source>
</evidence>
<comment type="similarity">
    <text evidence="2">Belongs to the ABC transporter superfamily.</text>
</comment>